<keyword evidence="2" id="KW-1185">Reference proteome</keyword>
<organism evidence="1 2">
    <name type="scientific">Pseudarcicella hirudinis</name>
    <dbReference type="NCBI Taxonomy" id="1079859"/>
    <lineage>
        <taxon>Bacteria</taxon>
        <taxon>Pseudomonadati</taxon>
        <taxon>Bacteroidota</taxon>
        <taxon>Cytophagia</taxon>
        <taxon>Cytophagales</taxon>
        <taxon>Flectobacillaceae</taxon>
        <taxon>Pseudarcicella</taxon>
    </lineage>
</organism>
<sequence>MMNLDFSEKFIGCLKTSDIIIYAIITLLNNYSNLVIKYHDVMLPPGMGDFLLPMKLLLILLR</sequence>
<evidence type="ECO:0000313" key="2">
    <source>
        <dbReference type="Proteomes" id="UP000199306"/>
    </source>
</evidence>
<evidence type="ECO:0000313" key="1">
    <source>
        <dbReference type="EMBL" id="SFQ20588.1"/>
    </source>
</evidence>
<dbReference type="STRING" id="1079859.SAMN04515674_11236"/>
<proteinExistence type="predicted"/>
<gene>
    <name evidence="1" type="ORF">SAMN04515674_11236</name>
</gene>
<reference evidence="1 2" key="1">
    <citation type="submission" date="2016-10" db="EMBL/GenBank/DDBJ databases">
        <authorList>
            <person name="de Groot N.N."/>
        </authorList>
    </citation>
    <scope>NUCLEOTIDE SEQUENCE [LARGE SCALE GENOMIC DNA]</scope>
    <source>
        <strain evidence="2">E92,LMG 26720,CCM 7988</strain>
    </source>
</reference>
<dbReference type="EMBL" id="FOXH01000012">
    <property type="protein sequence ID" value="SFQ20588.1"/>
    <property type="molecule type" value="Genomic_DNA"/>
</dbReference>
<dbReference type="AlphaFoldDB" id="A0A1I5WM33"/>
<accession>A0A1I5WM33</accession>
<dbReference type="Proteomes" id="UP000199306">
    <property type="component" value="Unassembled WGS sequence"/>
</dbReference>
<name>A0A1I5WM33_9BACT</name>
<protein>
    <submittedName>
        <fullName evidence="1">Uncharacterized protein</fullName>
    </submittedName>
</protein>